<dbReference type="RefSeq" id="WP_183334913.1">
    <property type="nucleotide sequence ID" value="NZ_BMHX01000004.1"/>
</dbReference>
<protein>
    <submittedName>
        <fullName evidence="1">Outer membrane protease</fullName>
    </submittedName>
</protein>
<proteinExistence type="predicted"/>
<comment type="caution">
    <text evidence="1">The sequence shown here is derived from an EMBL/GenBank/DDBJ whole genome shotgun (WGS) entry which is preliminary data.</text>
</comment>
<dbReference type="SUPFAM" id="SSF69917">
    <property type="entry name" value="OMPT-like"/>
    <property type="match status" value="1"/>
</dbReference>
<keyword evidence="1" id="KW-0645">Protease</keyword>
<evidence type="ECO:0000313" key="1">
    <source>
        <dbReference type="EMBL" id="MBB6168620.1"/>
    </source>
</evidence>
<dbReference type="Pfam" id="PF01278">
    <property type="entry name" value="Omptin"/>
    <property type="match status" value="1"/>
</dbReference>
<dbReference type="Proteomes" id="UP000588017">
    <property type="component" value="Unassembled WGS sequence"/>
</dbReference>
<name>A0A841K939_9HYPH</name>
<sequence>MPLSSNFTFELFTGYLVGSVEQNAFNCCGEKFAHTRWKISDAGIVGATVSYRWNSFDLRLSGWTLAWSGVSSESYTDAIVCDRGCRTRLNWRNDKAKLPRMYQIDASVGYNFYENAGFILTGLAGYRYLRVGLNEIGGLVEPSGVLGDLSALPMSSAYDLWWHTPYVGLGAAYDGGSYRLMAEIIASPFAIGGDRARMNNVTADASFIYHTSFLSKADYQTWMAGATLGGEIRLADQIFLTGKAQYQYYEPDRSKSAIQGICCGAVPATQSGELSALTLTVGLKAFF</sequence>
<organism evidence="1 2">
    <name type="scientific">Chelatococcus composti</name>
    <dbReference type="NCBI Taxonomy" id="1743235"/>
    <lineage>
        <taxon>Bacteria</taxon>
        <taxon>Pseudomonadati</taxon>
        <taxon>Pseudomonadota</taxon>
        <taxon>Alphaproteobacteria</taxon>
        <taxon>Hyphomicrobiales</taxon>
        <taxon>Chelatococcaceae</taxon>
        <taxon>Chelatococcus</taxon>
    </lineage>
</organism>
<dbReference type="InterPro" id="IPR020080">
    <property type="entry name" value="OM_adhesin/peptidase_omptin"/>
</dbReference>
<keyword evidence="2" id="KW-1185">Reference proteome</keyword>
<dbReference type="AlphaFoldDB" id="A0A841K939"/>
<reference evidence="1 2" key="1">
    <citation type="submission" date="2020-08" db="EMBL/GenBank/DDBJ databases">
        <title>Genomic Encyclopedia of Type Strains, Phase IV (KMG-IV): sequencing the most valuable type-strain genomes for metagenomic binning, comparative biology and taxonomic classification.</title>
        <authorList>
            <person name="Goeker M."/>
        </authorList>
    </citation>
    <scope>NUCLEOTIDE SEQUENCE [LARGE SCALE GENOMIC DNA]</scope>
    <source>
        <strain evidence="1 2">DSM 101465</strain>
    </source>
</reference>
<dbReference type="GO" id="GO:0006508">
    <property type="term" value="P:proteolysis"/>
    <property type="evidence" value="ECO:0007669"/>
    <property type="project" value="UniProtKB-KW"/>
</dbReference>
<dbReference type="GO" id="GO:0009279">
    <property type="term" value="C:cell outer membrane"/>
    <property type="evidence" value="ECO:0007669"/>
    <property type="project" value="InterPro"/>
</dbReference>
<dbReference type="GO" id="GO:0004190">
    <property type="term" value="F:aspartic-type endopeptidase activity"/>
    <property type="evidence" value="ECO:0007669"/>
    <property type="project" value="InterPro"/>
</dbReference>
<keyword evidence="1" id="KW-0378">Hydrolase</keyword>
<dbReference type="Gene3D" id="2.40.128.90">
    <property type="entry name" value="OMPT-like"/>
    <property type="match status" value="1"/>
</dbReference>
<dbReference type="EMBL" id="JACHEH010000004">
    <property type="protein sequence ID" value="MBB6168620.1"/>
    <property type="molecule type" value="Genomic_DNA"/>
</dbReference>
<dbReference type="InterPro" id="IPR053724">
    <property type="entry name" value="OMP_A26_sf"/>
</dbReference>
<accession>A0A841K939</accession>
<dbReference type="InterPro" id="IPR000036">
    <property type="entry name" value="Peptidase_A26_omptin"/>
</dbReference>
<gene>
    <name evidence="1" type="ORF">HNQ73_002250</name>
</gene>
<evidence type="ECO:0000313" key="2">
    <source>
        <dbReference type="Proteomes" id="UP000588017"/>
    </source>
</evidence>